<dbReference type="EMBL" id="MCIF01000002">
    <property type="protein sequence ID" value="RAQ98455.1"/>
    <property type="molecule type" value="Genomic_DNA"/>
</dbReference>
<dbReference type="InterPro" id="IPR036873">
    <property type="entry name" value="Rhodanese-like_dom_sf"/>
</dbReference>
<reference evidence="3 4" key="1">
    <citation type="submission" date="2016-08" db="EMBL/GenBank/DDBJ databases">
        <title>Analysis of Carbohydrate Active Enzymes in Thermogemmatispora T81 Reveals Carbohydrate Degradation Ability.</title>
        <authorList>
            <person name="Tomazini A."/>
            <person name="Lal S."/>
            <person name="Stott M."/>
            <person name="Henrissat B."/>
            <person name="Polikarpov I."/>
            <person name="Sparling R."/>
            <person name="Levin D.B."/>
        </authorList>
    </citation>
    <scope>NUCLEOTIDE SEQUENCE [LARGE SCALE GENOMIC DNA]</scope>
    <source>
        <strain evidence="3 4">T81</strain>
    </source>
</reference>
<name>A0A328VWD6_9CHLR</name>
<accession>A0A328VWD6</accession>
<dbReference type="PANTHER" id="PTHR43084:SF1">
    <property type="entry name" value="PERSULFIDE DIOXYGENASE ETHE1, MITOCHONDRIAL"/>
    <property type="match status" value="1"/>
</dbReference>
<dbReference type="SUPFAM" id="SSF52821">
    <property type="entry name" value="Rhodanese/Cell cycle control phosphatase"/>
    <property type="match status" value="1"/>
</dbReference>
<dbReference type="CDD" id="cd07724">
    <property type="entry name" value="POD-like_MBL-fold"/>
    <property type="match status" value="1"/>
</dbReference>
<dbReference type="InterPro" id="IPR044528">
    <property type="entry name" value="POD-like_MBL-fold"/>
</dbReference>
<evidence type="ECO:0000313" key="4">
    <source>
        <dbReference type="Proteomes" id="UP000248706"/>
    </source>
</evidence>
<gene>
    <name evidence="3" type="ORF">A4R35_23135</name>
</gene>
<dbReference type="InterPro" id="IPR036866">
    <property type="entry name" value="RibonucZ/Hydroxyglut_hydro"/>
</dbReference>
<dbReference type="PROSITE" id="PS50206">
    <property type="entry name" value="RHODANESE_3"/>
    <property type="match status" value="1"/>
</dbReference>
<dbReference type="SMART" id="SM00450">
    <property type="entry name" value="RHOD"/>
    <property type="match status" value="1"/>
</dbReference>
<dbReference type="RefSeq" id="WP_223258464.1">
    <property type="nucleotide sequence ID" value="NZ_MCIF01000002.1"/>
</dbReference>
<dbReference type="InterPro" id="IPR001763">
    <property type="entry name" value="Rhodanese-like_dom"/>
</dbReference>
<dbReference type="Gene3D" id="3.40.250.10">
    <property type="entry name" value="Rhodanese-like domain"/>
    <property type="match status" value="1"/>
</dbReference>
<dbReference type="PANTHER" id="PTHR43084">
    <property type="entry name" value="PERSULFIDE DIOXYGENASE ETHE1"/>
    <property type="match status" value="1"/>
</dbReference>
<proteinExistence type="predicted"/>
<sequence length="388" mass="41573">MASVSVETLRTWLESGLPVTILDVRPASAYAAWSIPGSQHLDAYEALKSGQTGGLEELELPADRPVVTVCEAGQVSQRAAALLTARGFTAYSLEGGMRAWSLAWNTAPVLPDPGVCGQPEAARRAQAPEQRHVIQIRRTGKGCLSYLISDGTAALVLDPALDPAVYQQQARQRGWQITAVLETHIHADHLSRARALAESCGASLLLPAQQRVAFPFIPVADGQQLAIGRLHLQALRTPGHTPESTCYLLPGPPGTPALLFSGDTLFPEGLGRPDLDADTEEARRRAEMLYASLQHLLTLPDNTILLAAHSARPLPFDGQPVLTTLAAVRTWLVPLLASPAVFSTQMLSNLPTPPAHYQEIIAANESGDWPAIPPEELEGGPNRCAVRL</sequence>
<dbReference type="GO" id="GO:0046872">
    <property type="term" value="F:metal ion binding"/>
    <property type="evidence" value="ECO:0007669"/>
    <property type="project" value="UniProtKB-KW"/>
</dbReference>
<keyword evidence="4" id="KW-1185">Reference proteome</keyword>
<evidence type="ECO:0000259" key="2">
    <source>
        <dbReference type="PROSITE" id="PS50206"/>
    </source>
</evidence>
<dbReference type="SUPFAM" id="SSF56281">
    <property type="entry name" value="Metallo-hydrolase/oxidoreductase"/>
    <property type="match status" value="1"/>
</dbReference>
<dbReference type="InterPro" id="IPR001279">
    <property type="entry name" value="Metallo-B-lactamas"/>
</dbReference>
<evidence type="ECO:0000256" key="1">
    <source>
        <dbReference type="ARBA" id="ARBA00022723"/>
    </source>
</evidence>
<dbReference type="Proteomes" id="UP000248706">
    <property type="component" value="Unassembled WGS sequence"/>
</dbReference>
<feature type="domain" description="Rhodanese" evidence="2">
    <location>
        <begin position="19"/>
        <end position="105"/>
    </location>
</feature>
<dbReference type="SMART" id="SM00849">
    <property type="entry name" value="Lactamase_B"/>
    <property type="match status" value="1"/>
</dbReference>
<dbReference type="Pfam" id="PF00753">
    <property type="entry name" value="Lactamase_B"/>
    <property type="match status" value="1"/>
</dbReference>
<dbReference type="Pfam" id="PF00581">
    <property type="entry name" value="Rhodanese"/>
    <property type="match status" value="1"/>
</dbReference>
<comment type="caution">
    <text evidence="3">The sequence shown here is derived from an EMBL/GenBank/DDBJ whole genome shotgun (WGS) entry which is preliminary data.</text>
</comment>
<dbReference type="CDD" id="cd00158">
    <property type="entry name" value="RHOD"/>
    <property type="match status" value="1"/>
</dbReference>
<dbReference type="GO" id="GO:0050313">
    <property type="term" value="F:sulfur dioxygenase activity"/>
    <property type="evidence" value="ECO:0007669"/>
    <property type="project" value="InterPro"/>
</dbReference>
<evidence type="ECO:0000313" key="3">
    <source>
        <dbReference type="EMBL" id="RAQ98455.1"/>
    </source>
</evidence>
<protein>
    <recommendedName>
        <fullName evidence="2">Rhodanese domain-containing protein</fullName>
    </recommendedName>
</protein>
<dbReference type="Gene3D" id="3.60.15.10">
    <property type="entry name" value="Ribonuclease Z/Hydroxyacylglutathione hydrolase-like"/>
    <property type="match status" value="1"/>
</dbReference>
<dbReference type="AlphaFoldDB" id="A0A328VWD6"/>
<organism evidence="3 4">
    <name type="scientific">Thermogemmatispora tikiterensis</name>
    <dbReference type="NCBI Taxonomy" id="1825093"/>
    <lineage>
        <taxon>Bacteria</taxon>
        <taxon>Bacillati</taxon>
        <taxon>Chloroflexota</taxon>
        <taxon>Ktedonobacteria</taxon>
        <taxon>Thermogemmatisporales</taxon>
        <taxon>Thermogemmatisporaceae</taxon>
        <taxon>Thermogemmatispora</taxon>
    </lineage>
</organism>
<dbReference type="GO" id="GO:0070813">
    <property type="term" value="P:hydrogen sulfide metabolic process"/>
    <property type="evidence" value="ECO:0007669"/>
    <property type="project" value="TreeGrafter"/>
</dbReference>
<dbReference type="InterPro" id="IPR051682">
    <property type="entry name" value="Mito_Persulfide_Diox"/>
</dbReference>
<keyword evidence="1" id="KW-0479">Metal-binding</keyword>
<dbReference type="GO" id="GO:0006749">
    <property type="term" value="P:glutathione metabolic process"/>
    <property type="evidence" value="ECO:0007669"/>
    <property type="project" value="InterPro"/>
</dbReference>